<evidence type="ECO:0000259" key="4">
    <source>
        <dbReference type="Pfam" id="PF00171"/>
    </source>
</evidence>
<protein>
    <submittedName>
        <fullName evidence="5">Betaine-aldehyde dehydrogenase</fullName>
        <ecNumber evidence="5">1.2.1.8</ecNumber>
    </submittedName>
</protein>
<dbReference type="InterPro" id="IPR016163">
    <property type="entry name" value="Ald_DH_C"/>
</dbReference>
<comment type="similarity">
    <text evidence="3">Belongs to the aldehyde dehydrogenase family.</text>
</comment>
<dbReference type="Gene3D" id="3.40.605.10">
    <property type="entry name" value="Aldehyde Dehydrogenase, Chain A, domain 1"/>
    <property type="match status" value="1"/>
</dbReference>
<dbReference type="Pfam" id="PF00171">
    <property type="entry name" value="Aldedh"/>
    <property type="match status" value="1"/>
</dbReference>
<dbReference type="Gene3D" id="3.40.309.10">
    <property type="entry name" value="Aldehyde Dehydrogenase, Chain A, domain 2"/>
    <property type="match status" value="1"/>
</dbReference>
<dbReference type="RefSeq" id="WP_354446104.1">
    <property type="nucleotide sequence ID" value="NZ_JBEPSH010000007.1"/>
</dbReference>
<dbReference type="InterPro" id="IPR016161">
    <property type="entry name" value="Ald_DH/histidinol_DH"/>
</dbReference>
<evidence type="ECO:0000256" key="2">
    <source>
        <dbReference type="PROSITE-ProRule" id="PRU10007"/>
    </source>
</evidence>
<comment type="caution">
    <text evidence="5">The sequence shown here is derived from an EMBL/GenBank/DDBJ whole genome shotgun (WGS) entry which is preliminary data.</text>
</comment>
<dbReference type="EMBL" id="JBEPSH010000007">
    <property type="protein sequence ID" value="MET4578675.1"/>
    <property type="molecule type" value="Genomic_DNA"/>
</dbReference>
<keyword evidence="6" id="KW-1185">Reference proteome</keyword>
<dbReference type="PANTHER" id="PTHR11699">
    <property type="entry name" value="ALDEHYDE DEHYDROGENASE-RELATED"/>
    <property type="match status" value="1"/>
</dbReference>
<dbReference type="PROSITE" id="PS00687">
    <property type="entry name" value="ALDEHYDE_DEHYDR_GLU"/>
    <property type="match status" value="1"/>
</dbReference>
<evidence type="ECO:0000256" key="3">
    <source>
        <dbReference type="RuleBase" id="RU003345"/>
    </source>
</evidence>
<gene>
    <name evidence="5" type="ORF">ABIE13_003791</name>
</gene>
<reference evidence="5 6" key="1">
    <citation type="submission" date="2024-06" db="EMBL/GenBank/DDBJ databases">
        <title>Sorghum-associated microbial communities from plants grown in Nebraska, USA.</title>
        <authorList>
            <person name="Schachtman D."/>
        </authorList>
    </citation>
    <scope>NUCLEOTIDE SEQUENCE [LARGE SCALE GENOMIC DNA]</scope>
    <source>
        <strain evidence="5 6">2709</strain>
    </source>
</reference>
<dbReference type="GO" id="GO:0008802">
    <property type="term" value="F:betaine-aldehyde dehydrogenase (NAD+) activity"/>
    <property type="evidence" value="ECO:0007669"/>
    <property type="project" value="UniProtKB-EC"/>
</dbReference>
<name>A0ABV2QCE4_9BURK</name>
<feature type="domain" description="Aldehyde dehydrogenase" evidence="4">
    <location>
        <begin position="18"/>
        <end position="480"/>
    </location>
</feature>
<dbReference type="InterPro" id="IPR016162">
    <property type="entry name" value="Ald_DH_N"/>
</dbReference>
<organism evidence="5 6">
    <name type="scientific">Ottowia thiooxydans</name>
    <dbReference type="NCBI Taxonomy" id="219182"/>
    <lineage>
        <taxon>Bacteria</taxon>
        <taxon>Pseudomonadati</taxon>
        <taxon>Pseudomonadota</taxon>
        <taxon>Betaproteobacteria</taxon>
        <taxon>Burkholderiales</taxon>
        <taxon>Comamonadaceae</taxon>
        <taxon>Ottowia</taxon>
    </lineage>
</organism>
<proteinExistence type="inferred from homology"/>
<dbReference type="SUPFAM" id="SSF53720">
    <property type="entry name" value="ALDH-like"/>
    <property type="match status" value="1"/>
</dbReference>
<evidence type="ECO:0000313" key="5">
    <source>
        <dbReference type="EMBL" id="MET4578675.1"/>
    </source>
</evidence>
<accession>A0ABV2QCE4</accession>
<feature type="active site" evidence="2">
    <location>
        <position position="255"/>
    </location>
</feature>
<dbReference type="Proteomes" id="UP001549320">
    <property type="component" value="Unassembled WGS sequence"/>
</dbReference>
<sequence>MKAEKVETLGRQWIGGEWLEHRNGAVFSSVNPANGNILGHAADADVRQVQSAIDAARHTFDTTQWSSSPRLRAQVLLRFAANIAARADGLARLLTAENGKPLAVAQAEIRNCISELEYYAGLTRQIAGRSLQTSPGVHSLLQREASGVAAVITPWNAPAILLVRSLAPALAAGCTVVVKGARQTALVHTAMMECLAAVDELPHGVVNSFSESGHAGAQTLVRSPSVDVLAYTGSTSVGRQIMADGAQTLKRLCLELGGKAPCIVFGDVDVRATATSVARAATALAGQLCTAASRVLVDVRIADAFRDALTESLDSIVVGDGFDPATQMGPLIDHASCERMERLCDEASHYGDVLLPVRRPPGQDERGAFLRPGLIAVQDLSAPGAGEEVFGPLLNFETFTDAQDAIHRANFHPFGLAASVWSRDVGHAQAVAQRVRAGTVWINTHNVVLPEVEMGGLRDSGFGLQHGVDGLDLFLQTRHIYREDAA</sequence>
<dbReference type="InterPro" id="IPR029510">
    <property type="entry name" value="Ald_DH_CS_GLU"/>
</dbReference>
<evidence type="ECO:0000313" key="6">
    <source>
        <dbReference type="Proteomes" id="UP001549320"/>
    </source>
</evidence>
<evidence type="ECO:0000256" key="1">
    <source>
        <dbReference type="ARBA" id="ARBA00023002"/>
    </source>
</evidence>
<keyword evidence="1 3" id="KW-0560">Oxidoreductase</keyword>
<dbReference type="InterPro" id="IPR015590">
    <property type="entry name" value="Aldehyde_DH_dom"/>
</dbReference>
<dbReference type="EC" id="1.2.1.8" evidence="5"/>